<evidence type="ECO:0000256" key="6">
    <source>
        <dbReference type="ARBA" id="ARBA00047561"/>
    </source>
</evidence>
<keyword evidence="8" id="KW-1185">Reference proteome</keyword>
<dbReference type="Proteomes" id="UP001203665">
    <property type="component" value="Unassembled WGS sequence"/>
</dbReference>
<dbReference type="Pfam" id="PF13241">
    <property type="entry name" value="NAD_binding_7"/>
    <property type="match status" value="1"/>
</dbReference>
<dbReference type="EC" id="1.3.1.76" evidence="2"/>
<dbReference type="EMBL" id="JAMQJY010000006">
    <property type="protein sequence ID" value="MCM2677748.1"/>
    <property type="molecule type" value="Genomic_DNA"/>
</dbReference>
<evidence type="ECO:0000256" key="5">
    <source>
        <dbReference type="ARBA" id="ARBA00023244"/>
    </source>
</evidence>
<dbReference type="Gene3D" id="3.40.50.720">
    <property type="entry name" value="NAD(P)-binding Rossmann-like Domain"/>
    <property type="match status" value="1"/>
</dbReference>
<evidence type="ECO:0000256" key="3">
    <source>
        <dbReference type="ARBA" id="ARBA00023002"/>
    </source>
</evidence>
<organism evidence="7 8">
    <name type="scientific">Alkalicoccobacillus plakortidis</name>
    <dbReference type="NCBI Taxonomy" id="444060"/>
    <lineage>
        <taxon>Bacteria</taxon>
        <taxon>Bacillati</taxon>
        <taxon>Bacillota</taxon>
        <taxon>Bacilli</taxon>
        <taxon>Bacillales</taxon>
        <taxon>Bacillaceae</taxon>
        <taxon>Alkalicoccobacillus</taxon>
    </lineage>
</organism>
<dbReference type="SUPFAM" id="SSF51735">
    <property type="entry name" value="NAD(P)-binding Rossmann-fold domains"/>
    <property type="match status" value="1"/>
</dbReference>
<dbReference type="RefSeq" id="WP_251611551.1">
    <property type="nucleotide sequence ID" value="NZ_JAMQJY010000006.1"/>
</dbReference>
<dbReference type="SUPFAM" id="SSF75615">
    <property type="entry name" value="Siroheme synthase middle domains-like"/>
    <property type="match status" value="1"/>
</dbReference>
<protein>
    <recommendedName>
        <fullName evidence="2">precorrin-2 dehydrogenase</fullName>
        <ecNumber evidence="2">1.3.1.76</ecNumber>
    </recommendedName>
</protein>
<reference evidence="7" key="1">
    <citation type="submission" date="2022-06" db="EMBL/GenBank/DDBJ databases">
        <title>Alkalicoccobacillus porphyridii sp. nov., isolated from a marine red alga, Porphyridium purpureum and reclassification of Shouchella plakortidis and Shouchella gibsonii as Alkalicoccobacillus plakortidis comb. nov. and Alkalicoccobacillus gibsonii comb. nov.</title>
        <authorList>
            <person name="Kim K.H."/>
            <person name="Lee J.K."/>
            <person name="Han D.M."/>
            <person name="Baek J.H."/>
            <person name="Jeon C.O."/>
        </authorList>
    </citation>
    <scope>NUCLEOTIDE SEQUENCE</scope>
    <source>
        <strain evidence="7">DSM 19153</strain>
    </source>
</reference>
<dbReference type="InterPro" id="IPR028161">
    <property type="entry name" value="Met8-like"/>
</dbReference>
<accession>A0ABT0XPB6</accession>
<dbReference type="PANTHER" id="PTHR35330:SF1">
    <property type="entry name" value="SIROHEME BIOSYNTHESIS PROTEIN MET8"/>
    <property type="match status" value="1"/>
</dbReference>
<gene>
    <name evidence="7" type="ORF">NDM98_21565</name>
</gene>
<proteinExistence type="predicted"/>
<dbReference type="NCBIfam" id="TIGR01470">
    <property type="entry name" value="cysG_Nterm"/>
    <property type="match status" value="1"/>
</dbReference>
<keyword evidence="5" id="KW-0627">Porphyrin biosynthesis</keyword>
<dbReference type="PANTHER" id="PTHR35330">
    <property type="entry name" value="SIROHEME BIOSYNTHESIS PROTEIN MET8"/>
    <property type="match status" value="1"/>
</dbReference>
<evidence type="ECO:0000256" key="1">
    <source>
        <dbReference type="ARBA" id="ARBA00005010"/>
    </source>
</evidence>
<comment type="catalytic activity">
    <reaction evidence="6">
        <text>precorrin-2 + NAD(+) = sirohydrochlorin + NADH + 2 H(+)</text>
        <dbReference type="Rhea" id="RHEA:15613"/>
        <dbReference type="ChEBI" id="CHEBI:15378"/>
        <dbReference type="ChEBI" id="CHEBI:57540"/>
        <dbReference type="ChEBI" id="CHEBI:57945"/>
        <dbReference type="ChEBI" id="CHEBI:58351"/>
        <dbReference type="ChEBI" id="CHEBI:58827"/>
        <dbReference type="EC" id="1.3.1.76"/>
    </reaction>
</comment>
<dbReference type="InterPro" id="IPR036291">
    <property type="entry name" value="NAD(P)-bd_dom_sf"/>
</dbReference>
<keyword evidence="3" id="KW-0560">Oxidoreductase</keyword>
<evidence type="ECO:0000256" key="2">
    <source>
        <dbReference type="ARBA" id="ARBA00012400"/>
    </source>
</evidence>
<evidence type="ECO:0000313" key="7">
    <source>
        <dbReference type="EMBL" id="MCM2677748.1"/>
    </source>
</evidence>
<sequence length="208" mass="23673">MTERIPLMVNIQGKSVFCIGGGKVASKRIPLLIKGGANVIVISPTLHEELEVYMSDFHWEKRELHEAESFNADLLFIATNNQQLNDDLLRMVREGQWVYAAHNAEKSDFHFPAVLHEPPITLTISTGGAYPAYLPKLKQILKETLQNEHILDDLTYLSEVRINIANSSLTLEQKTSLLRACATDEFLRHPERAKLLEQWKEEVLVSKQ</sequence>
<name>A0ABT0XPB6_9BACI</name>
<dbReference type="InterPro" id="IPR006367">
    <property type="entry name" value="Sirohaem_synthase_N"/>
</dbReference>
<evidence type="ECO:0000313" key="8">
    <source>
        <dbReference type="Proteomes" id="UP001203665"/>
    </source>
</evidence>
<comment type="pathway">
    <text evidence="1">Porphyrin-containing compound metabolism; siroheme biosynthesis; sirohydrochlorin from precorrin-2: step 1/1.</text>
</comment>
<keyword evidence="4" id="KW-0520">NAD</keyword>
<evidence type="ECO:0000256" key="4">
    <source>
        <dbReference type="ARBA" id="ARBA00023027"/>
    </source>
</evidence>
<comment type="caution">
    <text evidence="7">The sequence shown here is derived from an EMBL/GenBank/DDBJ whole genome shotgun (WGS) entry which is preliminary data.</text>
</comment>